<dbReference type="EMBL" id="BMQD01000009">
    <property type="protein sequence ID" value="GGK69862.1"/>
    <property type="molecule type" value="Genomic_DNA"/>
</dbReference>
<dbReference type="InterPro" id="IPR046828">
    <property type="entry name" value="RepSA"/>
</dbReference>
<evidence type="ECO:0000313" key="2">
    <source>
        <dbReference type="Proteomes" id="UP000627984"/>
    </source>
</evidence>
<protein>
    <submittedName>
        <fullName evidence="1">Replication initiation protein</fullName>
    </submittedName>
</protein>
<sequence>MPVPALNPHAIRGMITRLHDPDYARWAAQIRATGGCRQPIHLRGKVDHIDRATGELLHRYTTRTEPGGVLRVPCKTRRASRCPSCAEVYRADTYQLIRAGLAGGKGVPETVTAHPCLFVTLTAPSFGIVHTRREKNGKVLPCHARRDAETCPHGRIMSCTARHGTEDARLGEPLCGDCYDYAGSVLFNALASQLWRYFTDALRRRVAKFAGLTLRELRGRLTIAFAKVAEYQRRGVVHFHAVIRLDGPEGPASPPPAWATADALADAVRHAASAVSVPVPAAEGEPARVLRWGAQLDVRPITMGGELTEQAVAGYIAKYATKAAECVGTLDRRISPLDDLAALPLREHARRLIAECFRLGALDGLADLRLTPWAHMLGFRGHFSTRSRHYSTTLGDIRADRETFVREEEISTGRLPLFDEDSVLVITEWEYAGKGLTPGDALLAAALTGTALPASPMNGGGDAR</sequence>
<organism evidence="1 2">
    <name type="scientific">Planomonospora parontospora</name>
    <dbReference type="NCBI Taxonomy" id="58119"/>
    <lineage>
        <taxon>Bacteria</taxon>
        <taxon>Bacillati</taxon>
        <taxon>Actinomycetota</taxon>
        <taxon>Actinomycetes</taxon>
        <taxon>Streptosporangiales</taxon>
        <taxon>Streptosporangiaceae</taxon>
        <taxon>Planomonospora</taxon>
    </lineage>
</organism>
<dbReference type="Pfam" id="PF20199">
    <property type="entry name" value="RepSA"/>
    <property type="match status" value="1"/>
</dbReference>
<dbReference type="Proteomes" id="UP000627984">
    <property type="component" value="Unassembled WGS sequence"/>
</dbReference>
<reference evidence="1" key="2">
    <citation type="submission" date="2022-09" db="EMBL/GenBank/DDBJ databases">
        <authorList>
            <person name="Sun Q."/>
            <person name="Ohkuma M."/>
        </authorList>
    </citation>
    <scope>NUCLEOTIDE SEQUENCE</scope>
    <source>
        <strain evidence="1">JCM 3093</strain>
    </source>
</reference>
<proteinExistence type="predicted"/>
<comment type="caution">
    <text evidence="1">The sequence shown here is derived from an EMBL/GenBank/DDBJ whole genome shotgun (WGS) entry which is preliminary data.</text>
</comment>
<accession>A0AA37F517</accession>
<name>A0AA37F517_9ACTN</name>
<gene>
    <name evidence="1" type="ORF">GCM10010126_31550</name>
</gene>
<dbReference type="AlphaFoldDB" id="A0AA37F517"/>
<evidence type="ECO:0000313" key="1">
    <source>
        <dbReference type="EMBL" id="GGK69862.1"/>
    </source>
</evidence>
<reference evidence="1" key="1">
    <citation type="journal article" date="2014" name="Int. J. Syst. Evol. Microbiol.">
        <title>Complete genome sequence of Corynebacterium casei LMG S-19264T (=DSM 44701T), isolated from a smear-ripened cheese.</title>
        <authorList>
            <consortium name="US DOE Joint Genome Institute (JGI-PGF)"/>
            <person name="Walter F."/>
            <person name="Albersmeier A."/>
            <person name="Kalinowski J."/>
            <person name="Ruckert C."/>
        </authorList>
    </citation>
    <scope>NUCLEOTIDE SEQUENCE</scope>
    <source>
        <strain evidence="1">JCM 3093</strain>
    </source>
</reference>